<evidence type="ECO:0008006" key="8">
    <source>
        <dbReference type="Google" id="ProtNLM"/>
    </source>
</evidence>
<comment type="caution">
    <text evidence="6">The sequence shown here is derived from an EMBL/GenBank/DDBJ whole genome shotgun (WGS) entry which is preliminary data.</text>
</comment>
<evidence type="ECO:0000313" key="7">
    <source>
        <dbReference type="Proteomes" id="UP000247702"/>
    </source>
</evidence>
<evidence type="ECO:0000256" key="3">
    <source>
        <dbReference type="ARBA" id="ARBA00022771"/>
    </source>
</evidence>
<evidence type="ECO:0000256" key="2">
    <source>
        <dbReference type="ARBA" id="ARBA00022723"/>
    </source>
</evidence>
<dbReference type="AlphaFoldDB" id="A0A2Z6SNA2"/>
<evidence type="ECO:0000256" key="4">
    <source>
        <dbReference type="ARBA" id="ARBA00022833"/>
    </source>
</evidence>
<evidence type="ECO:0000256" key="1">
    <source>
        <dbReference type="ARBA" id="ARBA00004123"/>
    </source>
</evidence>
<gene>
    <name evidence="6" type="ORF">RclHR1_08330002</name>
</gene>
<dbReference type="PANTHER" id="PTHR46481">
    <property type="entry name" value="ZINC FINGER BED DOMAIN-CONTAINING PROTEIN 4"/>
    <property type="match status" value="1"/>
</dbReference>
<dbReference type="InterPro" id="IPR052035">
    <property type="entry name" value="ZnF_BED_domain_contain"/>
</dbReference>
<evidence type="ECO:0000256" key="5">
    <source>
        <dbReference type="ARBA" id="ARBA00023242"/>
    </source>
</evidence>
<dbReference type="PANTHER" id="PTHR46481:SF10">
    <property type="entry name" value="ZINC FINGER BED DOMAIN-CONTAINING PROTEIN 39"/>
    <property type="match status" value="1"/>
</dbReference>
<comment type="subcellular location">
    <subcellularLocation>
        <location evidence="1">Nucleus</location>
    </subcellularLocation>
</comment>
<dbReference type="SUPFAM" id="SSF53098">
    <property type="entry name" value="Ribonuclease H-like"/>
    <property type="match status" value="1"/>
</dbReference>
<dbReference type="Proteomes" id="UP000247702">
    <property type="component" value="Unassembled WGS sequence"/>
</dbReference>
<dbReference type="InterPro" id="IPR012337">
    <property type="entry name" value="RNaseH-like_sf"/>
</dbReference>
<dbReference type="EMBL" id="BEXD01004241">
    <property type="protein sequence ID" value="GBC08709.1"/>
    <property type="molecule type" value="Genomic_DNA"/>
</dbReference>
<dbReference type="GO" id="GO:0005634">
    <property type="term" value="C:nucleus"/>
    <property type="evidence" value="ECO:0007669"/>
    <property type="project" value="UniProtKB-SubCell"/>
</dbReference>
<keyword evidence="4" id="KW-0862">Zinc</keyword>
<keyword evidence="5" id="KW-0539">Nucleus</keyword>
<organism evidence="6 7">
    <name type="scientific">Rhizophagus clarus</name>
    <dbReference type="NCBI Taxonomy" id="94130"/>
    <lineage>
        <taxon>Eukaryota</taxon>
        <taxon>Fungi</taxon>
        <taxon>Fungi incertae sedis</taxon>
        <taxon>Mucoromycota</taxon>
        <taxon>Glomeromycotina</taxon>
        <taxon>Glomeromycetes</taxon>
        <taxon>Glomerales</taxon>
        <taxon>Glomeraceae</taxon>
        <taxon>Rhizophagus</taxon>
    </lineage>
</organism>
<dbReference type="GO" id="GO:0008270">
    <property type="term" value="F:zinc ion binding"/>
    <property type="evidence" value="ECO:0007669"/>
    <property type="project" value="UniProtKB-KW"/>
</dbReference>
<name>A0A2Z6SNA2_9GLOM</name>
<evidence type="ECO:0000313" key="6">
    <source>
        <dbReference type="EMBL" id="GBC08709.1"/>
    </source>
</evidence>
<reference evidence="6 7" key="1">
    <citation type="submission" date="2017-11" db="EMBL/GenBank/DDBJ databases">
        <title>The genome of Rhizophagus clarus HR1 reveals common genetic basis of auxotrophy among arbuscular mycorrhizal fungi.</title>
        <authorList>
            <person name="Kobayashi Y."/>
        </authorList>
    </citation>
    <scope>NUCLEOTIDE SEQUENCE [LARGE SCALE GENOMIC DNA]</scope>
    <source>
        <strain evidence="6 7">HR1</strain>
    </source>
</reference>
<keyword evidence="3" id="KW-0863">Zinc-finger</keyword>
<protein>
    <recommendedName>
        <fullName evidence="8">BED-type domain-containing protein</fullName>
    </recommendedName>
</protein>
<accession>A0A2Z6SNA2</accession>
<keyword evidence="2" id="KW-0479">Metal-binding</keyword>
<proteinExistence type="predicted"/>
<sequence length="175" mass="20016">MSDSLNYLDDVFILNIDDINDENDETSRKTSSLWTYVDCKNPAHPGVPVCKRCNFVFSVKSSNTALERHLLNKHNITIPKHFLLDIISFKTRHTGINMATEITKVLHEFKLVGKAMAITTDNESAMLVCGRKLAEEFEREIDDLSFNHYRCSAHILNFAIKQGMEIIDNKEILDV</sequence>
<keyword evidence="7" id="KW-1185">Reference proteome</keyword>